<reference evidence="1" key="2">
    <citation type="submission" date="2020-09" db="EMBL/GenBank/DDBJ databases">
        <authorList>
            <person name="Sun Q."/>
            <person name="Kim S."/>
        </authorList>
    </citation>
    <scope>NUCLEOTIDE SEQUENCE</scope>
    <source>
        <strain evidence="1">KCTC 23714</strain>
    </source>
</reference>
<dbReference type="InterPro" id="IPR043138">
    <property type="entry name" value="GGT_lsub"/>
</dbReference>
<dbReference type="PANTHER" id="PTHR43881:SF1">
    <property type="entry name" value="GAMMA-GLUTAMYLTRANSPEPTIDASE (AFU_ORTHOLOGUE AFUA_4G13580)"/>
    <property type="match status" value="1"/>
</dbReference>
<organism evidence="1 2">
    <name type="scientific">Gemmobacter lanyuensis</name>
    <dbReference type="NCBI Taxonomy" id="1054497"/>
    <lineage>
        <taxon>Bacteria</taxon>
        <taxon>Pseudomonadati</taxon>
        <taxon>Pseudomonadota</taxon>
        <taxon>Alphaproteobacteria</taxon>
        <taxon>Rhodobacterales</taxon>
        <taxon>Paracoccaceae</taxon>
        <taxon>Gemmobacter</taxon>
    </lineage>
</organism>
<dbReference type="Gene3D" id="1.10.246.130">
    <property type="match status" value="1"/>
</dbReference>
<evidence type="ECO:0000313" key="1">
    <source>
        <dbReference type="EMBL" id="GGW40467.1"/>
    </source>
</evidence>
<reference evidence="1" key="1">
    <citation type="journal article" date="2014" name="Int. J. Syst. Evol. Microbiol.">
        <title>Complete genome sequence of Corynebacterium casei LMG S-19264T (=DSM 44701T), isolated from a smear-ripened cheese.</title>
        <authorList>
            <consortium name="US DOE Joint Genome Institute (JGI-PGF)"/>
            <person name="Walter F."/>
            <person name="Albersmeier A."/>
            <person name="Kalinowski J."/>
            <person name="Ruckert C."/>
        </authorList>
    </citation>
    <scope>NUCLEOTIDE SEQUENCE</scope>
    <source>
        <strain evidence="1">KCTC 23714</strain>
    </source>
</reference>
<protein>
    <submittedName>
        <fullName evidence="1">Gamma-glutamyltransferase</fullName>
    </submittedName>
</protein>
<proteinExistence type="predicted"/>
<comment type="caution">
    <text evidence="1">The sequence shown here is derived from an EMBL/GenBank/DDBJ whole genome shotgun (WGS) entry which is preliminary data.</text>
</comment>
<dbReference type="Gene3D" id="3.60.20.40">
    <property type="match status" value="1"/>
</dbReference>
<sequence length="523" mass="55170">MRDFQRPGRSPVLATNGICATSHPLAAKVAVDVLQAGGNALDAALAGAVLLGICEPQMTGIGGDCFALIKLPGQEDVIGFNGSGRAPAALSADALRARGLTEMPLHGVDAVTLPGAMDAFCRLNADHGRLSLAEVLAPAIHYAEEGVPVAPRVARDWAEDASVLQGDARRFYLLDGQAPRVGQIFRAPGQAEVLRRVARAGRAGFYEGEVAEDLVASLRALGGCHSLDDLASTQGSYTAPIATTYRGVDLLEHPPNGQGATALLMLKILSHFDLASLDPFGAPRAHLEAEAAKLAYDARNRFIADRAARLDHMLSDQTAAQLAALIDPRRAMDNPTRLSEAVHKDTVYITVVDRDRMAVSLIYSIFWGFGSGLASARFGINFQNRGAGFTLQPGHPNEAGGGKRPMHTIIPGMLAEGGRVTMPFGVMGGAYQPCGHARFVTNLRDFGLDPQAAIDAPRCFTTVEGLRIERGYAPETVAALADLGHQVLEADEPIGGAQAIHMHDTGVLEGASDPRKDGCALGY</sequence>
<dbReference type="PRINTS" id="PR01210">
    <property type="entry name" value="GGTRANSPTASE"/>
</dbReference>
<dbReference type="PANTHER" id="PTHR43881">
    <property type="entry name" value="GAMMA-GLUTAMYLTRANSPEPTIDASE (AFU_ORTHOLOGUE AFUA_4G13580)"/>
    <property type="match status" value="1"/>
</dbReference>
<dbReference type="InterPro" id="IPR043137">
    <property type="entry name" value="GGT_ssub_C"/>
</dbReference>
<accession>A0A918J097</accession>
<dbReference type="EMBL" id="BMYQ01000012">
    <property type="protein sequence ID" value="GGW40467.1"/>
    <property type="molecule type" value="Genomic_DNA"/>
</dbReference>
<dbReference type="InterPro" id="IPR052896">
    <property type="entry name" value="GGT-like_enzyme"/>
</dbReference>
<dbReference type="Pfam" id="PF01019">
    <property type="entry name" value="G_glu_transpept"/>
    <property type="match status" value="1"/>
</dbReference>
<gene>
    <name evidence="1" type="ORF">GCM10011452_31070</name>
</gene>
<dbReference type="InterPro" id="IPR029055">
    <property type="entry name" value="Ntn_hydrolases_N"/>
</dbReference>
<name>A0A918J097_9RHOB</name>
<dbReference type="RefSeq" id="WP_189634793.1">
    <property type="nucleotide sequence ID" value="NZ_BMYQ01000012.1"/>
</dbReference>
<evidence type="ECO:0000313" key="2">
    <source>
        <dbReference type="Proteomes" id="UP000628984"/>
    </source>
</evidence>
<dbReference type="Proteomes" id="UP000628984">
    <property type="component" value="Unassembled WGS sequence"/>
</dbReference>
<dbReference type="AlphaFoldDB" id="A0A918J097"/>
<dbReference type="SUPFAM" id="SSF56235">
    <property type="entry name" value="N-terminal nucleophile aminohydrolases (Ntn hydrolases)"/>
    <property type="match status" value="1"/>
</dbReference>
<keyword evidence="2" id="KW-1185">Reference proteome</keyword>